<evidence type="ECO:0000256" key="1">
    <source>
        <dbReference type="ARBA" id="ARBA00004496"/>
    </source>
</evidence>
<keyword evidence="3" id="KW-0963">Cytoplasm</keyword>
<comment type="subcellular location">
    <subcellularLocation>
        <location evidence="1">Cytoplasm</location>
    </subcellularLocation>
</comment>
<evidence type="ECO:0000256" key="3">
    <source>
        <dbReference type="ARBA" id="ARBA00022490"/>
    </source>
</evidence>
<dbReference type="GO" id="GO:0005506">
    <property type="term" value="F:iron ion binding"/>
    <property type="evidence" value="ECO:0007669"/>
    <property type="project" value="InterPro"/>
</dbReference>
<dbReference type="SUPFAM" id="SSF48264">
    <property type="entry name" value="Cytochrome P450"/>
    <property type="match status" value="1"/>
</dbReference>
<dbReference type="Pfam" id="PF00067">
    <property type="entry name" value="p450"/>
    <property type="match status" value="1"/>
</dbReference>
<evidence type="ECO:0000256" key="8">
    <source>
        <dbReference type="ARBA" id="ARBA00023033"/>
    </source>
</evidence>
<name>A0A561U8H4_9PSEU</name>
<feature type="region of interest" description="Disordered" evidence="10">
    <location>
        <begin position="71"/>
        <end position="101"/>
    </location>
</feature>
<dbReference type="PANTHER" id="PTHR46696">
    <property type="entry name" value="P450, PUTATIVE (EUROFUNG)-RELATED"/>
    <property type="match status" value="1"/>
</dbReference>
<dbReference type="PRINTS" id="PR00385">
    <property type="entry name" value="P450"/>
</dbReference>
<evidence type="ECO:0000256" key="2">
    <source>
        <dbReference type="ARBA" id="ARBA00010617"/>
    </source>
</evidence>
<dbReference type="CDD" id="cd11030">
    <property type="entry name" value="CYP105-like"/>
    <property type="match status" value="1"/>
</dbReference>
<dbReference type="InterPro" id="IPR002397">
    <property type="entry name" value="Cyt_P450_B"/>
</dbReference>
<dbReference type="InterPro" id="IPR001128">
    <property type="entry name" value="Cyt_P450"/>
</dbReference>
<reference evidence="11 12" key="1">
    <citation type="submission" date="2019-06" db="EMBL/GenBank/DDBJ databases">
        <title>Sequencing the genomes of 1000 actinobacteria strains.</title>
        <authorList>
            <person name="Klenk H.-P."/>
        </authorList>
    </citation>
    <scope>NUCLEOTIDE SEQUENCE [LARGE SCALE GENOMIC DNA]</scope>
    <source>
        <strain evidence="11 12">DSM 46699</strain>
    </source>
</reference>
<dbReference type="GO" id="GO:0020037">
    <property type="term" value="F:heme binding"/>
    <property type="evidence" value="ECO:0007669"/>
    <property type="project" value="InterPro"/>
</dbReference>
<keyword evidence="8 9" id="KW-0503">Monooxygenase</keyword>
<dbReference type="Gene3D" id="1.10.630.10">
    <property type="entry name" value="Cytochrome P450"/>
    <property type="match status" value="1"/>
</dbReference>
<evidence type="ECO:0000313" key="11">
    <source>
        <dbReference type="EMBL" id="TWF95668.1"/>
    </source>
</evidence>
<dbReference type="PRINTS" id="PR00359">
    <property type="entry name" value="BP450"/>
</dbReference>
<dbReference type="RefSeq" id="WP_222429355.1">
    <property type="nucleotide sequence ID" value="NZ_VIWX01000002.1"/>
</dbReference>
<evidence type="ECO:0000256" key="10">
    <source>
        <dbReference type="SAM" id="MobiDB-lite"/>
    </source>
</evidence>
<evidence type="ECO:0000313" key="12">
    <source>
        <dbReference type="Proteomes" id="UP000316184"/>
    </source>
</evidence>
<evidence type="ECO:0000256" key="6">
    <source>
        <dbReference type="ARBA" id="ARBA00023002"/>
    </source>
</evidence>
<organism evidence="11 12">
    <name type="scientific">Saccharopolyspora dendranthemae</name>
    <dbReference type="NCBI Taxonomy" id="1181886"/>
    <lineage>
        <taxon>Bacteria</taxon>
        <taxon>Bacillati</taxon>
        <taxon>Actinomycetota</taxon>
        <taxon>Actinomycetes</taxon>
        <taxon>Pseudonocardiales</taxon>
        <taxon>Pseudonocardiaceae</taxon>
        <taxon>Saccharopolyspora</taxon>
    </lineage>
</organism>
<keyword evidence="6 9" id="KW-0560">Oxidoreductase</keyword>
<comment type="caution">
    <text evidence="11">The sequence shown here is derived from an EMBL/GenBank/DDBJ whole genome shotgun (WGS) entry which is preliminary data.</text>
</comment>
<comment type="similarity">
    <text evidence="2 9">Belongs to the cytochrome P450 family.</text>
</comment>
<sequence length="402" mass="44387">MRDAIEPAVVEVSRRRTGFGPAPDVEALRDGTGIARVPTPFGPPAWLLTRHEDVRRMLGDTTGFRNGWTTADLSGGAARDPRQLSGDGSGNLLSMDPPDHNRLRRMLTPEFTVRRMRRLEPRIVEIVEQHLDELERRGSPADLVSQYALPIPSLVICELLGVPGADRDEFQERTRRQLDLTASVEEKAELGREAQAYMADLVRRARHAPGDDLIGMLIREHDEKLSNAELIGVANLLLVAGHETTSNMLGLGTLALLRHPDQLAAVRDDPESVEGAVEELMRWLSVVNSGSPRMATRDVELGAVTIRRGDLVSFNLPAANRDSALVEHPERFDISRSAGPHLGFGHGLHHCLGAPLARMEMRIAFPALLRRFPALRLAVPEDEVAWASDHAIYGLEELPVAW</sequence>
<dbReference type="GO" id="GO:0004497">
    <property type="term" value="F:monooxygenase activity"/>
    <property type="evidence" value="ECO:0007669"/>
    <property type="project" value="UniProtKB-KW"/>
</dbReference>
<proteinExistence type="inferred from homology"/>
<keyword evidence="4 9" id="KW-0349">Heme</keyword>
<protein>
    <submittedName>
        <fullName evidence="11">Cytochrome P450</fullName>
    </submittedName>
</protein>
<dbReference type="AlphaFoldDB" id="A0A561U8H4"/>
<dbReference type="GO" id="GO:0005737">
    <property type="term" value="C:cytoplasm"/>
    <property type="evidence" value="ECO:0007669"/>
    <property type="project" value="UniProtKB-SubCell"/>
</dbReference>
<gene>
    <name evidence="11" type="ORF">FHU35_12666</name>
</gene>
<evidence type="ECO:0000256" key="9">
    <source>
        <dbReference type="RuleBase" id="RU000461"/>
    </source>
</evidence>
<evidence type="ECO:0000256" key="7">
    <source>
        <dbReference type="ARBA" id="ARBA00023004"/>
    </source>
</evidence>
<accession>A0A561U8H4</accession>
<keyword evidence="7 9" id="KW-0408">Iron</keyword>
<keyword evidence="12" id="KW-1185">Reference proteome</keyword>
<evidence type="ECO:0000256" key="5">
    <source>
        <dbReference type="ARBA" id="ARBA00022723"/>
    </source>
</evidence>
<evidence type="ECO:0000256" key="4">
    <source>
        <dbReference type="ARBA" id="ARBA00022617"/>
    </source>
</evidence>
<keyword evidence="5 9" id="KW-0479">Metal-binding</keyword>
<dbReference type="Proteomes" id="UP000316184">
    <property type="component" value="Unassembled WGS sequence"/>
</dbReference>
<dbReference type="FunFam" id="1.10.630.10:FF:000018">
    <property type="entry name" value="Cytochrome P450 monooxygenase"/>
    <property type="match status" value="1"/>
</dbReference>
<dbReference type="EMBL" id="VIWX01000002">
    <property type="protein sequence ID" value="TWF95668.1"/>
    <property type="molecule type" value="Genomic_DNA"/>
</dbReference>
<dbReference type="GO" id="GO:0016705">
    <property type="term" value="F:oxidoreductase activity, acting on paired donors, with incorporation or reduction of molecular oxygen"/>
    <property type="evidence" value="ECO:0007669"/>
    <property type="project" value="InterPro"/>
</dbReference>
<dbReference type="InterPro" id="IPR017972">
    <property type="entry name" value="Cyt_P450_CS"/>
</dbReference>
<dbReference type="PANTHER" id="PTHR46696:SF1">
    <property type="entry name" value="CYTOCHROME P450 YJIB-RELATED"/>
    <property type="match status" value="1"/>
</dbReference>
<dbReference type="PROSITE" id="PS00086">
    <property type="entry name" value="CYTOCHROME_P450"/>
    <property type="match status" value="1"/>
</dbReference>
<dbReference type="InterPro" id="IPR036396">
    <property type="entry name" value="Cyt_P450_sf"/>
</dbReference>